<evidence type="ECO:0000313" key="4">
    <source>
        <dbReference type="EMBL" id="OGG06099.1"/>
    </source>
</evidence>
<dbReference type="GO" id="GO:0015627">
    <property type="term" value="C:type II protein secretion system complex"/>
    <property type="evidence" value="ECO:0007669"/>
    <property type="project" value="InterPro"/>
</dbReference>
<evidence type="ECO:0000256" key="2">
    <source>
        <dbReference type="SAM" id="Phobius"/>
    </source>
</evidence>
<evidence type="ECO:0000313" key="5">
    <source>
        <dbReference type="Proteomes" id="UP000177354"/>
    </source>
</evidence>
<evidence type="ECO:0000256" key="1">
    <source>
        <dbReference type="ARBA" id="ARBA00022481"/>
    </source>
</evidence>
<dbReference type="InterPro" id="IPR013545">
    <property type="entry name" value="T2SS_protein-GspG_C"/>
</dbReference>
<protein>
    <recommendedName>
        <fullName evidence="3">Type II secretion system protein GspG C-terminal domain-containing protein</fullName>
    </recommendedName>
</protein>
<dbReference type="InterPro" id="IPR000983">
    <property type="entry name" value="Bac_GSPG_pilin"/>
</dbReference>
<keyword evidence="1" id="KW-0488">Methylation</keyword>
<organism evidence="4 5">
    <name type="scientific">Candidatus Gottesmanbacteria bacterium RIFCSPHIGHO2_01_FULL_40_15</name>
    <dbReference type="NCBI Taxonomy" id="1798376"/>
    <lineage>
        <taxon>Bacteria</taxon>
        <taxon>Candidatus Gottesmaniibacteriota</taxon>
    </lineage>
</organism>
<sequence length="145" mass="16197">MKNNIYGFTLMEMLLVMAIIAIIAGAFFTNLFSSIARGRDGRRKEDLRSISQALELYYNDNRQYPDALPPPDVIFSHPDNIDTIYMQKIPDDPKADNDYCYATGGGWYSVYANLENSSDSDVLPDLVNCGGVDYNYGISSTNVTP</sequence>
<comment type="caution">
    <text evidence="4">The sequence shown here is derived from an EMBL/GenBank/DDBJ whole genome shotgun (WGS) entry which is preliminary data.</text>
</comment>
<feature type="transmembrane region" description="Helical" evidence="2">
    <location>
        <begin position="6"/>
        <end position="33"/>
    </location>
</feature>
<dbReference type="SUPFAM" id="SSF54523">
    <property type="entry name" value="Pili subunits"/>
    <property type="match status" value="1"/>
</dbReference>
<dbReference type="Gene3D" id="3.30.700.10">
    <property type="entry name" value="Glycoprotein, Type 4 Pilin"/>
    <property type="match status" value="1"/>
</dbReference>
<accession>A0A1F5Z0V9</accession>
<gene>
    <name evidence="4" type="ORF">A2777_01135</name>
</gene>
<dbReference type="Pfam" id="PF07963">
    <property type="entry name" value="N_methyl"/>
    <property type="match status" value="1"/>
</dbReference>
<name>A0A1F5Z0V9_9BACT</name>
<keyword evidence="2" id="KW-0812">Transmembrane</keyword>
<dbReference type="PRINTS" id="PR00813">
    <property type="entry name" value="BCTERIALGSPG"/>
</dbReference>
<dbReference type="Pfam" id="PF08334">
    <property type="entry name" value="T2SSG"/>
    <property type="match status" value="1"/>
</dbReference>
<dbReference type="InterPro" id="IPR045584">
    <property type="entry name" value="Pilin-like"/>
</dbReference>
<feature type="domain" description="Type II secretion system protein GspG C-terminal" evidence="3">
    <location>
        <begin position="32"/>
        <end position="105"/>
    </location>
</feature>
<reference evidence="4 5" key="1">
    <citation type="journal article" date="2016" name="Nat. Commun.">
        <title>Thousands of microbial genomes shed light on interconnected biogeochemical processes in an aquifer system.</title>
        <authorList>
            <person name="Anantharaman K."/>
            <person name="Brown C.T."/>
            <person name="Hug L.A."/>
            <person name="Sharon I."/>
            <person name="Castelle C.J."/>
            <person name="Probst A.J."/>
            <person name="Thomas B.C."/>
            <person name="Singh A."/>
            <person name="Wilkins M.J."/>
            <person name="Karaoz U."/>
            <person name="Brodie E.L."/>
            <person name="Williams K.H."/>
            <person name="Hubbard S.S."/>
            <person name="Banfield J.F."/>
        </authorList>
    </citation>
    <scope>NUCLEOTIDE SEQUENCE [LARGE SCALE GENOMIC DNA]</scope>
</reference>
<keyword evidence="2" id="KW-1133">Transmembrane helix</keyword>
<dbReference type="NCBIfam" id="TIGR02532">
    <property type="entry name" value="IV_pilin_GFxxxE"/>
    <property type="match status" value="1"/>
</dbReference>
<evidence type="ECO:0000259" key="3">
    <source>
        <dbReference type="Pfam" id="PF08334"/>
    </source>
</evidence>
<dbReference type="Proteomes" id="UP000177354">
    <property type="component" value="Unassembled WGS sequence"/>
</dbReference>
<keyword evidence="2" id="KW-0472">Membrane</keyword>
<dbReference type="EMBL" id="MFJF01000019">
    <property type="protein sequence ID" value="OGG06099.1"/>
    <property type="molecule type" value="Genomic_DNA"/>
</dbReference>
<dbReference type="InterPro" id="IPR012902">
    <property type="entry name" value="N_methyl_site"/>
</dbReference>
<proteinExistence type="predicted"/>
<dbReference type="AlphaFoldDB" id="A0A1F5Z0V9"/>
<dbReference type="GO" id="GO:0015628">
    <property type="term" value="P:protein secretion by the type II secretion system"/>
    <property type="evidence" value="ECO:0007669"/>
    <property type="project" value="InterPro"/>
</dbReference>